<dbReference type="RefSeq" id="WP_194119628.1">
    <property type="nucleotide sequence ID" value="NZ_JACYGY010000001.1"/>
</dbReference>
<dbReference type="Pfam" id="PF13577">
    <property type="entry name" value="SnoaL_4"/>
    <property type="match status" value="1"/>
</dbReference>
<dbReference type="SUPFAM" id="SSF54427">
    <property type="entry name" value="NTF2-like"/>
    <property type="match status" value="1"/>
</dbReference>
<sequence>MKTNVQQIQNLSSERDIENLMVSYAYVNDDADIKGLGDLFKNATFRLDDHSATGRQELEAIAGSMIILRDDSRSATTHEITNIMIEIDADGKTATGKAYWTLYKTISGSAREAVLSGRYLDKLVYRENHWSFLERNATTLWKLIQD</sequence>
<comment type="caution">
    <text evidence="2">The sequence shown here is derived from an EMBL/GenBank/DDBJ whole genome shotgun (WGS) entry which is preliminary data.</text>
</comment>
<protein>
    <submittedName>
        <fullName evidence="2">Nuclear transport factor 2 family protein</fullName>
    </submittedName>
</protein>
<dbReference type="EMBL" id="JACYGY010000001">
    <property type="protein sequence ID" value="MBE9461359.1"/>
    <property type="molecule type" value="Genomic_DNA"/>
</dbReference>
<dbReference type="Proteomes" id="UP000634134">
    <property type="component" value="Unassembled WGS sequence"/>
</dbReference>
<dbReference type="Gene3D" id="3.10.450.50">
    <property type="match status" value="1"/>
</dbReference>
<accession>A0ABR9WAU3</accession>
<evidence type="ECO:0000313" key="2">
    <source>
        <dbReference type="EMBL" id="MBE9461359.1"/>
    </source>
</evidence>
<keyword evidence="3" id="KW-1185">Reference proteome</keyword>
<dbReference type="InterPro" id="IPR037401">
    <property type="entry name" value="SnoaL-like"/>
</dbReference>
<dbReference type="InterPro" id="IPR032710">
    <property type="entry name" value="NTF2-like_dom_sf"/>
</dbReference>
<evidence type="ECO:0000313" key="3">
    <source>
        <dbReference type="Proteomes" id="UP000634134"/>
    </source>
</evidence>
<gene>
    <name evidence="2" type="ORF">IEE83_05645</name>
</gene>
<evidence type="ECO:0000259" key="1">
    <source>
        <dbReference type="Pfam" id="PF13577"/>
    </source>
</evidence>
<feature type="domain" description="SnoaL-like" evidence="1">
    <location>
        <begin position="10"/>
        <end position="135"/>
    </location>
</feature>
<name>A0ABR9WAU3_9BACT</name>
<proteinExistence type="predicted"/>
<reference evidence="3" key="1">
    <citation type="submission" date="2023-07" db="EMBL/GenBank/DDBJ databases">
        <title>Dyadobacter sp. nov 'subterranea' isolated from contaminted grondwater.</title>
        <authorList>
            <person name="Szabo I."/>
            <person name="Al-Omari J."/>
            <person name="Szerdahelyi S.G."/>
            <person name="Rado J."/>
        </authorList>
    </citation>
    <scope>NUCLEOTIDE SEQUENCE [LARGE SCALE GENOMIC DNA]</scope>
    <source>
        <strain evidence="3">UP-52</strain>
    </source>
</reference>
<organism evidence="2 3">
    <name type="scientific">Dyadobacter subterraneus</name>
    <dbReference type="NCBI Taxonomy" id="2773304"/>
    <lineage>
        <taxon>Bacteria</taxon>
        <taxon>Pseudomonadati</taxon>
        <taxon>Bacteroidota</taxon>
        <taxon>Cytophagia</taxon>
        <taxon>Cytophagales</taxon>
        <taxon>Spirosomataceae</taxon>
        <taxon>Dyadobacter</taxon>
    </lineage>
</organism>